<protein>
    <submittedName>
        <fullName evidence="4">Glyoxylase-like metal-dependent hydrolase (Beta-lactamase superfamily II)</fullName>
    </submittedName>
</protein>
<reference evidence="4 5" key="1">
    <citation type="submission" date="2020-08" db="EMBL/GenBank/DDBJ databases">
        <title>Genomic Encyclopedia of Type Strains, Phase IV (KMG-V): Genome sequencing to study the core and pangenomes of soil and plant-associated prokaryotes.</title>
        <authorList>
            <person name="Whitman W."/>
        </authorList>
    </citation>
    <scope>NUCLEOTIDE SEQUENCE [LARGE SCALE GENOMIC DNA]</scope>
    <source>
        <strain evidence="4 5">X5P2</strain>
    </source>
</reference>
<keyword evidence="2" id="KW-0472">Membrane</keyword>
<dbReference type="Proteomes" id="UP000535182">
    <property type="component" value="Unassembled WGS sequence"/>
</dbReference>
<comment type="similarity">
    <text evidence="1">Belongs to the metallo-beta-lactamase superfamily. Class-B beta-lactamase family.</text>
</comment>
<feature type="domain" description="Metallo-beta-lactamase" evidence="3">
    <location>
        <begin position="89"/>
        <end position="272"/>
    </location>
</feature>
<evidence type="ECO:0000256" key="2">
    <source>
        <dbReference type="SAM" id="Phobius"/>
    </source>
</evidence>
<evidence type="ECO:0000256" key="1">
    <source>
        <dbReference type="ARBA" id="ARBA00005250"/>
    </source>
</evidence>
<keyword evidence="2" id="KW-0812">Transmembrane</keyword>
<accession>A0A9X0U826</accession>
<dbReference type="SMART" id="SM00849">
    <property type="entry name" value="Lactamase_B"/>
    <property type="match status" value="1"/>
</dbReference>
<gene>
    <name evidence="4" type="ORF">HDF14_005261</name>
</gene>
<comment type="caution">
    <text evidence="4">The sequence shown here is derived from an EMBL/GenBank/DDBJ whole genome shotgun (WGS) entry which is preliminary data.</text>
</comment>
<dbReference type="AlphaFoldDB" id="A0A9X0U826"/>
<dbReference type="InterPro" id="IPR036866">
    <property type="entry name" value="RibonucZ/Hydroxyglut_hydro"/>
</dbReference>
<proteinExistence type="inferred from homology"/>
<dbReference type="GO" id="GO:0017001">
    <property type="term" value="P:antibiotic catabolic process"/>
    <property type="evidence" value="ECO:0007669"/>
    <property type="project" value="UniProtKB-ARBA"/>
</dbReference>
<dbReference type="Pfam" id="PF00753">
    <property type="entry name" value="Lactamase_B"/>
    <property type="match status" value="1"/>
</dbReference>
<dbReference type="Gene3D" id="3.60.15.10">
    <property type="entry name" value="Ribonuclease Z/Hydroxyacylglutathione hydrolase-like"/>
    <property type="match status" value="1"/>
</dbReference>
<dbReference type="InterPro" id="IPR001279">
    <property type="entry name" value="Metallo-B-lactamas"/>
</dbReference>
<dbReference type="CDD" id="cd16282">
    <property type="entry name" value="metallo-hydrolase-like_MBL-fold"/>
    <property type="match status" value="1"/>
</dbReference>
<name>A0A9X0U826_9BACT</name>
<evidence type="ECO:0000259" key="3">
    <source>
        <dbReference type="SMART" id="SM00849"/>
    </source>
</evidence>
<dbReference type="InterPro" id="IPR050855">
    <property type="entry name" value="NDM-1-like"/>
</dbReference>
<dbReference type="RefSeq" id="WP_183981431.1">
    <property type="nucleotide sequence ID" value="NZ_JACHEB010000016.1"/>
</dbReference>
<dbReference type="SUPFAM" id="SSF56281">
    <property type="entry name" value="Metallo-hydrolase/oxidoreductase"/>
    <property type="match status" value="1"/>
</dbReference>
<dbReference type="PANTHER" id="PTHR42951">
    <property type="entry name" value="METALLO-BETA-LACTAMASE DOMAIN-CONTAINING"/>
    <property type="match status" value="1"/>
</dbReference>
<keyword evidence="5" id="KW-1185">Reference proteome</keyword>
<keyword evidence="2" id="KW-1133">Transmembrane helix</keyword>
<evidence type="ECO:0000313" key="4">
    <source>
        <dbReference type="EMBL" id="MBB5331612.1"/>
    </source>
</evidence>
<evidence type="ECO:0000313" key="5">
    <source>
        <dbReference type="Proteomes" id="UP000535182"/>
    </source>
</evidence>
<dbReference type="PANTHER" id="PTHR42951:SF4">
    <property type="entry name" value="ACYL-COENZYME A THIOESTERASE MBLAC2"/>
    <property type="match status" value="1"/>
</dbReference>
<sequence length="339" mass="36980">MNTITKHPKKEMTLHTRSFSKIVYVAIGMIFSAPLAVSQVPPTSVEQSSVVTPHDYFHTGAGARYLRRAEGDIVTQPLRGNISVLMGSGANIIVLSGDRGKFLVDAGISVSEAKVKSALNAISPAPVVYVVNTHWHWDHTDGNGWMHQSGATIVAHRNTLKHLSQATHVDDWNWTMPPVQAGARPTILVDDSTTFIFAGDTIDVKHNGPGHTDGDVWVYFEKADVLALGDTFWNGNYPFIDNQDGGNINDAIKWADMAIERTTDKTIVIPGHGPVGTRAQLIEFRDMLVTVRDNVAALKRQGKSLDEVIAAKPSATFDEKWGVGVIDPAHFVRLVYAGL</sequence>
<feature type="transmembrane region" description="Helical" evidence="2">
    <location>
        <begin position="21"/>
        <end position="40"/>
    </location>
</feature>
<dbReference type="EMBL" id="JACHEB010000016">
    <property type="protein sequence ID" value="MBB5331612.1"/>
    <property type="molecule type" value="Genomic_DNA"/>
</dbReference>
<organism evidence="4 5">
    <name type="scientific">Tunturiibacter gelidiferens</name>
    <dbReference type="NCBI Taxonomy" id="3069689"/>
    <lineage>
        <taxon>Bacteria</taxon>
        <taxon>Pseudomonadati</taxon>
        <taxon>Acidobacteriota</taxon>
        <taxon>Terriglobia</taxon>
        <taxon>Terriglobales</taxon>
        <taxon>Acidobacteriaceae</taxon>
        <taxon>Tunturiibacter</taxon>
    </lineage>
</organism>